<dbReference type="Proteomes" id="UP001172102">
    <property type="component" value="Unassembled WGS sequence"/>
</dbReference>
<keyword evidence="10" id="KW-0472">Membrane</keyword>
<dbReference type="PROSITE" id="PS00086">
    <property type="entry name" value="CYTOCHROME_P450"/>
    <property type="match status" value="1"/>
</dbReference>
<evidence type="ECO:0000313" key="12">
    <source>
        <dbReference type="Proteomes" id="UP001172102"/>
    </source>
</evidence>
<evidence type="ECO:0000256" key="10">
    <source>
        <dbReference type="SAM" id="Phobius"/>
    </source>
</evidence>
<feature type="transmembrane region" description="Helical" evidence="10">
    <location>
        <begin position="6"/>
        <end position="23"/>
    </location>
</feature>
<dbReference type="SUPFAM" id="SSF48264">
    <property type="entry name" value="Cytochrome P450"/>
    <property type="match status" value="1"/>
</dbReference>
<keyword evidence="7 9" id="KW-0503">Monooxygenase</keyword>
<dbReference type="InterPro" id="IPR050121">
    <property type="entry name" value="Cytochrome_P450_monoxygenase"/>
</dbReference>
<protein>
    <submittedName>
        <fullName evidence="11">Cytochrome P450</fullName>
    </submittedName>
</protein>
<accession>A0AA40A7G1</accession>
<name>A0AA40A7G1_9PEZI</name>
<keyword evidence="6 8" id="KW-0408">Iron</keyword>
<evidence type="ECO:0000256" key="1">
    <source>
        <dbReference type="ARBA" id="ARBA00001971"/>
    </source>
</evidence>
<dbReference type="GO" id="GO:0005506">
    <property type="term" value="F:iron ion binding"/>
    <property type="evidence" value="ECO:0007669"/>
    <property type="project" value="InterPro"/>
</dbReference>
<evidence type="ECO:0000256" key="3">
    <source>
        <dbReference type="ARBA" id="ARBA00022617"/>
    </source>
</evidence>
<comment type="cofactor">
    <cofactor evidence="1 8">
        <name>heme</name>
        <dbReference type="ChEBI" id="CHEBI:30413"/>
    </cofactor>
</comment>
<gene>
    <name evidence="11" type="ORF">B0H67DRAFT_494078</name>
</gene>
<keyword evidence="10" id="KW-0812">Transmembrane</keyword>
<dbReference type="PRINTS" id="PR00465">
    <property type="entry name" value="EP450IV"/>
</dbReference>
<dbReference type="GO" id="GO:0020037">
    <property type="term" value="F:heme binding"/>
    <property type="evidence" value="ECO:0007669"/>
    <property type="project" value="InterPro"/>
</dbReference>
<evidence type="ECO:0000256" key="5">
    <source>
        <dbReference type="ARBA" id="ARBA00023002"/>
    </source>
</evidence>
<dbReference type="PANTHER" id="PTHR24305:SF157">
    <property type="entry name" value="N-ACETYLTRYPTOPHAN 6-HYDROXYLASE IVOC-RELATED"/>
    <property type="match status" value="1"/>
</dbReference>
<dbReference type="PANTHER" id="PTHR24305">
    <property type="entry name" value="CYTOCHROME P450"/>
    <property type="match status" value="1"/>
</dbReference>
<dbReference type="InterPro" id="IPR002403">
    <property type="entry name" value="Cyt_P450_E_grp-IV"/>
</dbReference>
<dbReference type="GO" id="GO:0016705">
    <property type="term" value="F:oxidoreductase activity, acting on paired donors, with incorporation or reduction of molecular oxygen"/>
    <property type="evidence" value="ECO:0007669"/>
    <property type="project" value="InterPro"/>
</dbReference>
<dbReference type="Pfam" id="PF00067">
    <property type="entry name" value="p450"/>
    <property type="match status" value="1"/>
</dbReference>
<dbReference type="EMBL" id="JAUKUA010000005">
    <property type="protein sequence ID" value="KAK0710756.1"/>
    <property type="molecule type" value="Genomic_DNA"/>
</dbReference>
<organism evidence="11 12">
    <name type="scientific">Lasiosphaeris hirsuta</name>
    <dbReference type="NCBI Taxonomy" id="260670"/>
    <lineage>
        <taxon>Eukaryota</taxon>
        <taxon>Fungi</taxon>
        <taxon>Dikarya</taxon>
        <taxon>Ascomycota</taxon>
        <taxon>Pezizomycotina</taxon>
        <taxon>Sordariomycetes</taxon>
        <taxon>Sordariomycetidae</taxon>
        <taxon>Sordariales</taxon>
        <taxon>Lasiosphaeriaceae</taxon>
        <taxon>Lasiosphaeris</taxon>
    </lineage>
</organism>
<dbReference type="InterPro" id="IPR017972">
    <property type="entry name" value="Cyt_P450_CS"/>
</dbReference>
<evidence type="ECO:0000256" key="8">
    <source>
        <dbReference type="PIRSR" id="PIRSR602403-1"/>
    </source>
</evidence>
<dbReference type="GO" id="GO:0004497">
    <property type="term" value="F:monooxygenase activity"/>
    <property type="evidence" value="ECO:0007669"/>
    <property type="project" value="UniProtKB-KW"/>
</dbReference>
<dbReference type="InterPro" id="IPR036396">
    <property type="entry name" value="Cyt_P450_sf"/>
</dbReference>
<reference evidence="11" key="1">
    <citation type="submission" date="2023-06" db="EMBL/GenBank/DDBJ databases">
        <title>Genome-scale phylogeny and comparative genomics of the fungal order Sordariales.</title>
        <authorList>
            <consortium name="Lawrence Berkeley National Laboratory"/>
            <person name="Hensen N."/>
            <person name="Bonometti L."/>
            <person name="Westerberg I."/>
            <person name="Brannstrom I.O."/>
            <person name="Guillou S."/>
            <person name="Cros-Aarteil S."/>
            <person name="Calhoun S."/>
            <person name="Haridas S."/>
            <person name="Kuo A."/>
            <person name="Mondo S."/>
            <person name="Pangilinan J."/>
            <person name="Riley R."/>
            <person name="Labutti K."/>
            <person name="Andreopoulos B."/>
            <person name="Lipzen A."/>
            <person name="Chen C."/>
            <person name="Yanf M."/>
            <person name="Daum C."/>
            <person name="Ng V."/>
            <person name="Clum A."/>
            <person name="Steindorff A."/>
            <person name="Ohm R."/>
            <person name="Martin F."/>
            <person name="Silar P."/>
            <person name="Natvig D."/>
            <person name="Lalanne C."/>
            <person name="Gautier V."/>
            <person name="Ament-Velasquez S.L."/>
            <person name="Kruys A."/>
            <person name="Hutchinson M.I."/>
            <person name="Powell A.J."/>
            <person name="Barry K."/>
            <person name="Miller A.N."/>
            <person name="Grigoriev I.V."/>
            <person name="Debuchy R."/>
            <person name="Gladieux P."/>
            <person name="Thoren M.H."/>
            <person name="Johannesson H."/>
        </authorList>
    </citation>
    <scope>NUCLEOTIDE SEQUENCE</scope>
    <source>
        <strain evidence="11">SMH4607-1</strain>
    </source>
</reference>
<dbReference type="Gene3D" id="1.10.630.10">
    <property type="entry name" value="Cytochrome P450"/>
    <property type="match status" value="1"/>
</dbReference>
<dbReference type="AlphaFoldDB" id="A0AA40A7G1"/>
<evidence type="ECO:0000256" key="6">
    <source>
        <dbReference type="ARBA" id="ARBA00023004"/>
    </source>
</evidence>
<keyword evidence="3 8" id="KW-0349">Heme</keyword>
<sequence length="498" mass="56859">MENLSASSHLLVAATLIPLYLVVKSLYRLYFHPLSTFRGPKLAAVTKLYEPYHGIIKKDWLSNLQALHQTYGPVVRIGPNELHFSDHTFCLAHHKRADLGKCTNYYGLLGTLLGGLSSPQQHAHRKAIIQPLFSGRTLLEFSKTTLNTHLETLFDRLMAVAAGGEVNGTHYLWAFTNDVMVSYLVDKDMGYLREGDLGRVHNNLRAFSSIEFATVLRAMPPIKRMFDVFPALRKISPLSWLDELVYSHLRPIVKGDPESRHEKDYSSVLARLWNELGSEQIVAQEAAQAMFIGNESLLSNLTCLIHYMMANPECITKLRRELDTLDIGTYGYQVWRDPRVLQLPYLDAICRESTRLSSPGWHRQPRQIAEPIEYDGAMIPPMTAMSFTLRLLEHDPVIYPEPNRFSPERWLGNSPEAQKTRTSSVTFGTGSRTCLGQFIARHVLRKTLACLVYNFDISLWDVDLDAKENFKYLNTYPRKDDEGFLNLCLKSRLRAQRD</sequence>
<keyword evidence="12" id="KW-1185">Reference proteome</keyword>
<keyword evidence="10" id="KW-1133">Transmembrane helix</keyword>
<evidence type="ECO:0000256" key="7">
    <source>
        <dbReference type="ARBA" id="ARBA00023033"/>
    </source>
</evidence>
<proteinExistence type="inferred from homology"/>
<comment type="caution">
    <text evidence="11">The sequence shown here is derived from an EMBL/GenBank/DDBJ whole genome shotgun (WGS) entry which is preliminary data.</text>
</comment>
<feature type="binding site" description="axial binding residue" evidence="8">
    <location>
        <position position="434"/>
    </location>
    <ligand>
        <name>heme</name>
        <dbReference type="ChEBI" id="CHEBI:30413"/>
    </ligand>
    <ligandPart>
        <name>Fe</name>
        <dbReference type="ChEBI" id="CHEBI:18248"/>
    </ligandPart>
</feature>
<dbReference type="InterPro" id="IPR001128">
    <property type="entry name" value="Cyt_P450"/>
</dbReference>
<keyword evidence="4 8" id="KW-0479">Metal-binding</keyword>
<evidence type="ECO:0000313" key="11">
    <source>
        <dbReference type="EMBL" id="KAK0710756.1"/>
    </source>
</evidence>
<keyword evidence="5 9" id="KW-0560">Oxidoreductase</keyword>
<evidence type="ECO:0000256" key="9">
    <source>
        <dbReference type="RuleBase" id="RU000461"/>
    </source>
</evidence>
<evidence type="ECO:0000256" key="2">
    <source>
        <dbReference type="ARBA" id="ARBA00010617"/>
    </source>
</evidence>
<evidence type="ECO:0000256" key="4">
    <source>
        <dbReference type="ARBA" id="ARBA00022723"/>
    </source>
</evidence>
<comment type="similarity">
    <text evidence="2 9">Belongs to the cytochrome P450 family.</text>
</comment>
<dbReference type="PRINTS" id="PR00385">
    <property type="entry name" value="P450"/>
</dbReference>